<dbReference type="RefSeq" id="WP_196416311.1">
    <property type="nucleotide sequence ID" value="NZ_JADQTO010000011.1"/>
</dbReference>
<proteinExistence type="predicted"/>
<organism evidence="2 3">
    <name type="scientific">Actinoplanes aureus</name>
    <dbReference type="NCBI Taxonomy" id="2792083"/>
    <lineage>
        <taxon>Bacteria</taxon>
        <taxon>Bacillati</taxon>
        <taxon>Actinomycetota</taxon>
        <taxon>Actinomycetes</taxon>
        <taxon>Micromonosporales</taxon>
        <taxon>Micromonosporaceae</taxon>
        <taxon>Actinoplanes</taxon>
    </lineage>
</organism>
<dbReference type="Proteomes" id="UP000598146">
    <property type="component" value="Unassembled WGS sequence"/>
</dbReference>
<keyword evidence="3" id="KW-1185">Reference proteome</keyword>
<evidence type="ECO:0000313" key="3">
    <source>
        <dbReference type="Proteomes" id="UP000598146"/>
    </source>
</evidence>
<feature type="chain" id="PRO_5037595782" description="Spore-associated protein A" evidence="1">
    <location>
        <begin position="30"/>
        <end position="144"/>
    </location>
</feature>
<name>A0A931C6W9_9ACTN</name>
<comment type="caution">
    <text evidence="2">The sequence shown here is derived from an EMBL/GenBank/DDBJ whole genome shotgun (WGS) entry which is preliminary data.</text>
</comment>
<accession>A0A931C6W9</accession>
<sequence>MLKTRIGAAAVALAAGVTTIATGSAPAIAADVNPYSASAICGSGYSVIDKQVSEGEYYMYLLYNSSNGKNCAVTLKQANLGTKTLTDVYLIGQKNAGAAEDYGKFEYYAGPVYLYAPNECIQWGGFATVGGSTYYYNSPWEHCG</sequence>
<dbReference type="EMBL" id="JADQTO010000011">
    <property type="protein sequence ID" value="MBG0564534.1"/>
    <property type="molecule type" value="Genomic_DNA"/>
</dbReference>
<evidence type="ECO:0000256" key="1">
    <source>
        <dbReference type="SAM" id="SignalP"/>
    </source>
</evidence>
<evidence type="ECO:0008006" key="4">
    <source>
        <dbReference type="Google" id="ProtNLM"/>
    </source>
</evidence>
<gene>
    <name evidence="2" type="ORF">I4J89_24100</name>
</gene>
<protein>
    <recommendedName>
        <fullName evidence="4">Spore-associated protein A</fullName>
    </recommendedName>
</protein>
<reference evidence="2" key="1">
    <citation type="submission" date="2020-11" db="EMBL/GenBank/DDBJ databases">
        <title>Isolation and identification of active actinomycetes.</title>
        <authorList>
            <person name="Sun X."/>
        </authorList>
    </citation>
    <scope>NUCLEOTIDE SEQUENCE</scope>
    <source>
        <strain evidence="2">NEAU-A11</strain>
    </source>
</reference>
<feature type="signal peptide" evidence="1">
    <location>
        <begin position="1"/>
        <end position="29"/>
    </location>
</feature>
<evidence type="ECO:0000313" key="2">
    <source>
        <dbReference type="EMBL" id="MBG0564534.1"/>
    </source>
</evidence>
<keyword evidence="1" id="KW-0732">Signal</keyword>
<dbReference type="AlphaFoldDB" id="A0A931C6W9"/>